<dbReference type="RefSeq" id="WP_111608062.1">
    <property type="nucleotide sequence ID" value="NZ_CP061081.1"/>
</dbReference>
<accession>A0A7H1J923</accession>
<dbReference type="AlphaFoldDB" id="A0A7H1J923"/>
<organism evidence="4 5">
    <name type="scientific">Marinomonas arctica</name>
    <dbReference type="NCBI Taxonomy" id="383750"/>
    <lineage>
        <taxon>Bacteria</taxon>
        <taxon>Pseudomonadati</taxon>
        <taxon>Pseudomonadota</taxon>
        <taxon>Gammaproteobacteria</taxon>
        <taxon>Oceanospirillales</taxon>
        <taxon>Oceanospirillaceae</taxon>
        <taxon>Marinomonas</taxon>
    </lineage>
</organism>
<dbReference type="OrthoDB" id="7058190at2"/>
<protein>
    <submittedName>
        <fullName evidence="4">DUF2057 domain-containing protein</fullName>
    </submittedName>
</protein>
<dbReference type="Proteomes" id="UP000516370">
    <property type="component" value="Chromosome"/>
</dbReference>
<comment type="similarity">
    <text evidence="1">Belongs to the UPF0319 family.</text>
</comment>
<evidence type="ECO:0000313" key="4">
    <source>
        <dbReference type="EMBL" id="QNT06989.1"/>
    </source>
</evidence>
<evidence type="ECO:0000313" key="5">
    <source>
        <dbReference type="Proteomes" id="UP000516370"/>
    </source>
</evidence>
<dbReference type="PANTHER" id="PTHR38108">
    <property type="entry name" value="UPF0319 PROTEIN YCCT"/>
    <property type="match status" value="1"/>
</dbReference>
<reference evidence="4 5" key="1">
    <citation type="submission" date="2020-09" db="EMBL/GenBank/DDBJ databases">
        <title>Complete genome sequence of an Arctic sea ice bacterium Marinomonas arctica BSI20414.</title>
        <authorList>
            <person name="Liao L."/>
            <person name="Chen B."/>
        </authorList>
    </citation>
    <scope>NUCLEOTIDE SEQUENCE [LARGE SCALE GENOMIC DNA]</scope>
    <source>
        <strain evidence="4 5">BSI20414</strain>
    </source>
</reference>
<evidence type="ECO:0000256" key="1">
    <source>
        <dbReference type="ARBA" id="ARBA00008490"/>
    </source>
</evidence>
<keyword evidence="2 3" id="KW-0732">Signal</keyword>
<dbReference type="PANTHER" id="PTHR38108:SF1">
    <property type="entry name" value="UPF0319 PROTEIN YCCT"/>
    <property type="match status" value="1"/>
</dbReference>
<proteinExistence type="inferred from homology"/>
<feature type="signal peptide" evidence="3">
    <location>
        <begin position="1"/>
        <end position="24"/>
    </location>
</feature>
<keyword evidence="5" id="KW-1185">Reference proteome</keyword>
<gene>
    <name evidence="4" type="ORF">IBG28_04955</name>
</gene>
<evidence type="ECO:0000256" key="3">
    <source>
        <dbReference type="SAM" id="SignalP"/>
    </source>
</evidence>
<dbReference type="Pfam" id="PF09829">
    <property type="entry name" value="DUF2057"/>
    <property type="match status" value="1"/>
</dbReference>
<evidence type="ECO:0000256" key="2">
    <source>
        <dbReference type="ARBA" id="ARBA00022729"/>
    </source>
</evidence>
<feature type="chain" id="PRO_5028827688" evidence="3">
    <location>
        <begin position="25"/>
        <end position="242"/>
    </location>
</feature>
<sequence length="242" mass="27625">MCLKSRIFVFFTVLCGSMTSPLMAATFEVPRSFEIMYVDLESAGRFGNDFKVDLVEGQHQIVVRFNKLLRSGGDTQVFQSEPIVLDLQFEKDTYLTLKAPYISTRKQAEANAKNPQFTIHDELSGKEIDYQHQILATKSGFQNTRDYVAEIERLTASNASYNTIPSTGPASAPATMSQDVALDMMKFWYNQSNDATRKDMRIWIADDSYEPAASSIQLDMSQFWFKKANQEDQKAFQKWLIE</sequence>
<dbReference type="KEGG" id="mard:IBG28_04955"/>
<name>A0A7H1J923_9GAMM</name>
<dbReference type="InterPro" id="IPR018635">
    <property type="entry name" value="UPF0319"/>
</dbReference>
<dbReference type="EMBL" id="CP061081">
    <property type="protein sequence ID" value="QNT06989.1"/>
    <property type="molecule type" value="Genomic_DNA"/>
</dbReference>